<dbReference type="Pfam" id="PF04072">
    <property type="entry name" value="LCM"/>
    <property type="match status" value="1"/>
</dbReference>
<organism evidence="7 8">
    <name type="scientific">Streptomyces humicola</name>
    <dbReference type="NCBI Taxonomy" id="2953240"/>
    <lineage>
        <taxon>Bacteria</taxon>
        <taxon>Bacillati</taxon>
        <taxon>Actinomycetota</taxon>
        <taxon>Actinomycetes</taxon>
        <taxon>Kitasatosporales</taxon>
        <taxon>Streptomycetaceae</taxon>
        <taxon>Streptomyces</taxon>
    </lineage>
</organism>
<evidence type="ECO:0000256" key="3">
    <source>
        <dbReference type="ARBA" id="ARBA00022603"/>
    </source>
</evidence>
<name>A0ABT1PTB3_9ACTN</name>
<evidence type="ECO:0000256" key="5">
    <source>
        <dbReference type="ARBA" id="ARBA00022691"/>
    </source>
</evidence>
<dbReference type="Gene3D" id="3.40.50.150">
    <property type="entry name" value="Vaccinia Virus protein VP39"/>
    <property type="match status" value="1"/>
</dbReference>
<dbReference type="InterPro" id="IPR007213">
    <property type="entry name" value="Ppm1/Ppm2/Tcmp"/>
</dbReference>
<dbReference type="InterPro" id="IPR029063">
    <property type="entry name" value="SAM-dependent_MTases_sf"/>
</dbReference>
<dbReference type="EMBL" id="JANFNG010000002">
    <property type="protein sequence ID" value="MCQ4079790.1"/>
    <property type="molecule type" value="Genomic_DNA"/>
</dbReference>
<reference evidence="7" key="1">
    <citation type="submission" date="2022-06" db="EMBL/GenBank/DDBJ databases">
        <title>Draft genome sequence of Streptomyces sp. RB6PN25 isolated from peat swamp forest in Thailand.</title>
        <authorList>
            <person name="Duangmal K."/>
            <person name="Klaysubun C."/>
        </authorList>
    </citation>
    <scope>NUCLEOTIDE SEQUENCE</scope>
    <source>
        <strain evidence="7">RB6PN25</strain>
    </source>
</reference>
<comment type="function">
    <text evidence="1 6">Exhibits S-adenosyl-L-methionine-dependent methyltransferase activity.</text>
</comment>
<gene>
    <name evidence="7" type="ORF">NGB36_04085</name>
</gene>
<evidence type="ECO:0000256" key="2">
    <source>
        <dbReference type="ARBA" id="ARBA00008138"/>
    </source>
</evidence>
<sequence>MSGTDQPWDIVSGVGITALAVASARAVETSRPDALVEDPYAARFVEEARPPVPLPTSIDDVTAAGSRGEMWLAMSAYMAVRTRAFDDYFDRAVGAGVEQVVLLAAGLDVRAFRLHWPRQLTWYEIDQPAVLDFKLRVLRDSGATPTCDHHVVAVDLRQDWAAALEAAGFDRSRPTAWLAEGLLPYLPAEAEDRLFHEIHRLSARGSRLAVEHLDDISEALNDTAMKDSAEAMGIDIADLVHTDPRPTPSQRLSELGWQSRNVSATQTAAAYGRPLEPPSFMQHAVHVFAYLP</sequence>
<dbReference type="RefSeq" id="WP_255918657.1">
    <property type="nucleotide sequence ID" value="NZ_JANFNG010000002.1"/>
</dbReference>
<keyword evidence="8" id="KW-1185">Reference proteome</keyword>
<dbReference type="Proteomes" id="UP001057702">
    <property type="component" value="Unassembled WGS sequence"/>
</dbReference>
<dbReference type="GO" id="GO:0008168">
    <property type="term" value="F:methyltransferase activity"/>
    <property type="evidence" value="ECO:0007669"/>
    <property type="project" value="UniProtKB-KW"/>
</dbReference>
<dbReference type="NCBIfam" id="TIGR00027">
    <property type="entry name" value="mthyl_TIGR00027"/>
    <property type="match status" value="1"/>
</dbReference>
<comment type="similarity">
    <text evidence="2 6">Belongs to the UPF0677 family.</text>
</comment>
<proteinExistence type="inferred from homology"/>
<keyword evidence="5 6" id="KW-0949">S-adenosyl-L-methionine</keyword>
<evidence type="ECO:0000256" key="6">
    <source>
        <dbReference type="RuleBase" id="RU362030"/>
    </source>
</evidence>
<dbReference type="GO" id="GO:0032259">
    <property type="term" value="P:methylation"/>
    <property type="evidence" value="ECO:0007669"/>
    <property type="project" value="UniProtKB-KW"/>
</dbReference>
<comment type="caution">
    <text evidence="7">The sequence shown here is derived from an EMBL/GenBank/DDBJ whole genome shotgun (WGS) entry which is preliminary data.</text>
</comment>
<evidence type="ECO:0000256" key="4">
    <source>
        <dbReference type="ARBA" id="ARBA00022679"/>
    </source>
</evidence>
<dbReference type="PANTHER" id="PTHR43619">
    <property type="entry name" value="S-ADENOSYL-L-METHIONINE-DEPENDENT METHYLTRANSFERASE YKTD-RELATED"/>
    <property type="match status" value="1"/>
</dbReference>
<accession>A0ABT1PTB3</accession>
<dbReference type="InterPro" id="IPR011610">
    <property type="entry name" value="SAM_mthyl_Trfase_ML2640-like"/>
</dbReference>
<evidence type="ECO:0000256" key="1">
    <source>
        <dbReference type="ARBA" id="ARBA00003907"/>
    </source>
</evidence>
<dbReference type="SUPFAM" id="SSF53335">
    <property type="entry name" value="S-adenosyl-L-methionine-dependent methyltransferases"/>
    <property type="match status" value="1"/>
</dbReference>
<dbReference type="EC" id="2.1.1.-" evidence="6"/>
<dbReference type="PANTHER" id="PTHR43619:SF2">
    <property type="entry name" value="S-ADENOSYL-L-METHIONINE-DEPENDENT METHYLTRANSFERASES SUPERFAMILY PROTEIN"/>
    <property type="match status" value="1"/>
</dbReference>
<evidence type="ECO:0000313" key="8">
    <source>
        <dbReference type="Proteomes" id="UP001057702"/>
    </source>
</evidence>
<evidence type="ECO:0000313" key="7">
    <source>
        <dbReference type="EMBL" id="MCQ4079790.1"/>
    </source>
</evidence>
<keyword evidence="3 6" id="KW-0489">Methyltransferase</keyword>
<protein>
    <recommendedName>
        <fullName evidence="6">S-adenosyl-L-methionine-dependent methyltransferase</fullName>
        <ecNumber evidence="6">2.1.1.-</ecNumber>
    </recommendedName>
</protein>
<keyword evidence="4 7" id="KW-0808">Transferase</keyword>